<name>A0A4V6T5R0_DENBC</name>
<gene>
    <name evidence="1" type="ORF">K435DRAFT_833894</name>
</gene>
<reference evidence="1 2" key="1">
    <citation type="journal article" date="2019" name="Nat. Ecol. Evol.">
        <title>Megaphylogeny resolves global patterns of mushroom evolution.</title>
        <authorList>
            <person name="Varga T."/>
            <person name="Krizsan K."/>
            <person name="Foldi C."/>
            <person name="Dima B."/>
            <person name="Sanchez-Garcia M."/>
            <person name="Sanchez-Ramirez S."/>
            <person name="Szollosi G.J."/>
            <person name="Szarkandi J.G."/>
            <person name="Papp V."/>
            <person name="Albert L."/>
            <person name="Andreopoulos W."/>
            <person name="Angelini C."/>
            <person name="Antonin V."/>
            <person name="Barry K.W."/>
            <person name="Bougher N.L."/>
            <person name="Buchanan P."/>
            <person name="Buyck B."/>
            <person name="Bense V."/>
            <person name="Catcheside P."/>
            <person name="Chovatia M."/>
            <person name="Cooper J."/>
            <person name="Damon W."/>
            <person name="Desjardin D."/>
            <person name="Finy P."/>
            <person name="Geml J."/>
            <person name="Haridas S."/>
            <person name="Hughes K."/>
            <person name="Justo A."/>
            <person name="Karasinski D."/>
            <person name="Kautmanova I."/>
            <person name="Kiss B."/>
            <person name="Kocsube S."/>
            <person name="Kotiranta H."/>
            <person name="LaButti K.M."/>
            <person name="Lechner B.E."/>
            <person name="Liimatainen K."/>
            <person name="Lipzen A."/>
            <person name="Lukacs Z."/>
            <person name="Mihaltcheva S."/>
            <person name="Morgado L.N."/>
            <person name="Niskanen T."/>
            <person name="Noordeloos M.E."/>
            <person name="Ohm R.A."/>
            <person name="Ortiz-Santana B."/>
            <person name="Ovrebo C."/>
            <person name="Racz N."/>
            <person name="Riley R."/>
            <person name="Savchenko A."/>
            <person name="Shiryaev A."/>
            <person name="Soop K."/>
            <person name="Spirin V."/>
            <person name="Szebenyi C."/>
            <person name="Tomsovsky M."/>
            <person name="Tulloss R.E."/>
            <person name="Uehling J."/>
            <person name="Grigoriev I.V."/>
            <person name="Vagvolgyi C."/>
            <person name="Papp T."/>
            <person name="Martin F.M."/>
            <person name="Miettinen O."/>
            <person name="Hibbett D.S."/>
            <person name="Nagy L.G."/>
        </authorList>
    </citation>
    <scope>NUCLEOTIDE SEQUENCE [LARGE SCALE GENOMIC DNA]</scope>
    <source>
        <strain evidence="1 2">CBS 962.96</strain>
    </source>
</reference>
<sequence>MVLNPLAFANLRTFLLSLTKFKRLYKMNVLQPHRSTKLLRAIGKFEWRGIAGFPDPTLECHYRICDGIDESSFHAIRPSLFVLLHSIPGLSVSTVLLVEIVRRVSENVVIVICQMTVFLGLGLLVYCLNKPERKEEDGLQSAEEARGMTMVYGLVLAMKRRKLEHLAMIRAFCLTPRIGSLREHPNLRLQTLLRRWGLCPKRCRFAPPLPLLRRGKYTPYTARFAHYAYASSNLKHAYGMHNKQ</sequence>
<organism evidence="1 2">
    <name type="scientific">Dendrothele bispora (strain CBS 962.96)</name>
    <dbReference type="NCBI Taxonomy" id="1314807"/>
    <lineage>
        <taxon>Eukaryota</taxon>
        <taxon>Fungi</taxon>
        <taxon>Dikarya</taxon>
        <taxon>Basidiomycota</taxon>
        <taxon>Agaricomycotina</taxon>
        <taxon>Agaricomycetes</taxon>
        <taxon>Agaricomycetidae</taxon>
        <taxon>Agaricales</taxon>
        <taxon>Agaricales incertae sedis</taxon>
        <taxon>Dendrothele</taxon>
    </lineage>
</organism>
<dbReference type="Proteomes" id="UP000297245">
    <property type="component" value="Unassembled WGS sequence"/>
</dbReference>
<keyword evidence="2" id="KW-1185">Reference proteome</keyword>
<protein>
    <submittedName>
        <fullName evidence="1">Uncharacterized protein</fullName>
    </submittedName>
</protein>
<accession>A0A4V6T5R0</accession>
<dbReference type="AlphaFoldDB" id="A0A4V6T5R0"/>
<evidence type="ECO:0000313" key="2">
    <source>
        <dbReference type="Proteomes" id="UP000297245"/>
    </source>
</evidence>
<evidence type="ECO:0000313" key="1">
    <source>
        <dbReference type="EMBL" id="THV06906.1"/>
    </source>
</evidence>
<dbReference type="EMBL" id="ML179040">
    <property type="protein sequence ID" value="THV06906.1"/>
    <property type="molecule type" value="Genomic_DNA"/>
</dbReference>
<proteinExistence type="predicted"/>